<accession>G7IP41</accession>
<evidence type="ECO:0000313" key="1">
    <source>
        <dbReference type="EMBL" id="AES64126.1"/>
    </source>
</evidence>
<reference evidence="1 3" key="2">
    <citation type="journal article" date="2014" name="BMC Genomics">
        <title>An improved genome release (version Mt4.0) for the model legume Medicago truncatula.</title>
        <authorList>
            <person name="Tang H."/>
            <person name="Krishnakumar V."/>
            <person name="Bidwell S."/>
            <person name="Rosen B."/>
            <person name="Chan A."/>
            <person name="Zhou S."/>
            <person name="Gentzbittel L."/>
            <person name="Childs K.L."/>
            <person name="Yandell M."/>
            <person name="Gundlach H."/>
            <person name="Mayer K.F."/>
            <person name="Schwartz D.C."/>
            <person name="Town C.D."/>
        </authorList>
    </citation>
    <scope>GENOME REANNOTATION</scope>
    <source>
        <strain evidence="2 3">cv. Jemalong A17</strain>
    </source>
</reference>
<organism evidence="1 3">
    <name type="scientific">Medicago truncatula</name>
    <name type="common">Barrel medic</name>
    <name type="synonym">Medicago tribuloides</name>
    <dbReference type="NCBI Taxonomy" id="3880"/>
    <lineage>
        <taxon>Eukaryota</taxon>
        <taxon>Viridiplantae</taxon>
        <taxon>Streptophyta</taxon>
        <taxon>Embryophyta</taxon>
        <taxon>Tracheophyta</taxon>
        <taxon>Spermatophyta</taxon>
        <taxon>Magnoliopsida</taxon>
        <taxon>eudicotyledons</taxon>
        <taxon>Gunneridae</taxon>
        <taxon>Pentapetalae</taxon>
        <taxon>rosids</taxon>
        <taxon>fabids</taxon>
        <taxon>Fabales</taxon>
        <taxon>Fabaceae</taxon>
        <taxon>Papilionoideae</taxon>
        <taxon>50 kb inversion clade</taxon>
        <taxon>NPAAA clade</taxon>
        <taxon>Hologalegina</taxon>
        <taxon>IRL clade</taxon>
        <taxon>Trifolieae</taxon>
        <taxon>Medicago</taxon>
    </lineage>
</organism>
<reference evidence="2" key="3">
    <citation type="submission" date="2015-04" db="UniProtKB">
        <authorList>
            <consortium name="EnsemblPlants"/>
        </authorList>
    </citation>
    <scope>IDENTIFICATION</scope>
    <source>
        <strain evidence="2">cv. Jemalong A17</strain>
    </source>
</reference>
<sequence length="78" mass="9480">MMINHQLIHLWVYRIYTAPCIYLLKNKYNIALLKKIRFDFIIGLFSFREPNLRILRDDTEYESKASNTLSDTHFDFSY</sequence>
<dbReference type="EnsemblPlants" id="AES64126">
    <property type="protein sequence ID" value="AES64126"/>
    <property type="gene ID" value="MTR_2g018760"/>
</dbReference>
<keyword evidence="3" id="KW-1185">Reference proteome</keyword>
<gene>
    <name evidence="1" type="ordered locus">MTR_2g018760</name>
</gene>
<dbReference type="PaxDb" id="3880-AES64126"/>
<reference evidence="1 3" key="1">
    <citation type="journal article" date="2011" name="Nature">
        <title>The Medicago genome provides insight into the evolution of rhizobial symbioses.</title>
        <authorList>
            <person name="Young N.D."/>
            <person name="Debelle F."/>
            <person name="Oldroyd G.E."/>
            <person name="Geurts R."/>
            <person name="Cannon S.B."/>
            <person name="Udvardi M.K."/>
            <person name="Benedito V.A."/>
            <person name="Mayer K.F."/>
            <person name="Gouzy J."/>
            <person name="Schoof H."/>
            <person name="Van de Peer Y."/>
            <person name="Proost S."/>
            <person name="Cook D.R."/>
            <person name="Meyers B.C."/>
            <person name="Spannagl M."/>
            <person name="Cheung F."/>
            <person name="De Mita S."/>
            <person name="Krishnakumar V."/>
            <person name="Gundlach H."/>
            <person name="Zhou S."/>
            <person name="Mudge J."/>
            <person name="Bharti A.K."/>
            <person name="Murray J.D."/>
            <person name="Naoumkina M.A."/>
            <person name="Rosen B."/>
            <person name="Silverstein K.A."/>
            <person name="Tang H."/>
            <person name="Rombauts S."/>
            <person name="Zhao P.X."/>
            <person name="Zhou P."/>
            <person name="Barbe V."/>
            <person name="Bardou P."/>
            <person name="Bechner M."/>
            <person name="Bellec A."/>
            <person name="Berger A."/>
            <person name="Berges H."/>
            <person name="Bidwell S."/>
            <person name="Bisseling T."/>
            <person name="Choisne N."/>
            <person name="Couloux A."/>
            <person name="Denny R."/>
            <person name="Deshpande S."/>
            <person name="Dai X."/>
            <person name="Doyle J.J."/>
            <person name="Dudez A.M."/>
            <person name="Farmer A.D."/>
            <person name="Fouteau S."/>
            <person name="Franken C."/>
            <person name="Gibelin C."/>
            <person name="Gish J."/>
            <person name="Goldstein S."/>
            <person name="Gonzalez A.J."/>
            <person name="Green P.J."/>
            <person name="Hallab A."/>
            <person name="Hartog M."/>
            <person name="Hua A."/>
            <person name="Humphray S.J."/>
            <person name="Jeong D.H."/>
            <person name="Jing Y."/>
            <person name="Jocker A."/>
            <person name="Kenton S.M."/>
            <person name="Kim D.J."/>
            <person name="Klee K."/>
            <person name="Lai H."/>
            <person name="Lang C."/>
            <person name="Lin S."/>
            <person name="Macmil S.L."/>
            <person name="Magdelenat G."/>
            <person name="Matthews L."/>
            <person name="McCorrison J."/>
            <person name="Monaghan E.L."/>
            <person name="Mun J.H."/>
            <person name="Najar F.Z."/>
            <person name="Nicholson C."/>
            <person name="Noirot C."/>
            <person name="O'Bleness M."/>
            <person name="Paule C.R."/>
            <person name="Poulain J."/>
            <person name="Prion F."/>
            <person name="Qin B."/>
            <person name="Qu C."/>
            <person name="Retzel E.F."/>
            <person name="Riddle C."/>
            <person name="Sallet E."/>
            <person name="Samain S."/>
            <person name="Samson N."/>
            <person name="Sanders I."/>
            <person name="Saurat O."/>
            <person name="Scarpelli C."/>
            <person name="Schiex T."/>
            <person name="Segurens B."/>
            <person name="Severin A.J."/>
            <person name="Sherrier D.J."/>
            <person name="Shi R."/>
            <person name="Sims S."/>
            <person name="Singer S.R."/>
            <person name="Sinharoy S."/>
            <person name="Sterck L."/>
            <person name="Viollet A."/>
            <person name="Wang B.B."/>
            <person name="Wang K."/>
            <person name="Wang M."/>
            <person name="Wang X."/>
            <person name="Warfsmann J."/>
            <person name="Weissenbach J."/>
            <person name="White D.D."/>
            <person name="White J.D."/>
            <person name="Wiley G.B."/>
            <person name="Wincker P."/>
            <person name="Xing Y."/>
            <person name="Yang L."/>
            <person name="Yao Z."/>
            <person name="Ying F."/>
            <person name="Zhai J."/>
            <person name="Zhou L."/>
            <person name="Zuber A."/>
            <person name="Denarie J."/>
            <person name="Dixon R.A."/>
            <person name="May G.D."/>
            <person name="Schwartz D.C."/>
            <person name="Rogers J."/>
            <person name="Quetier F."/>
            <person name="Town C.D."/>
            <person name="Roe B.A."/>
        </authorList>
    </citation>
    <scope>NUCLEOTIDE SEQUENCE [LARGE SCALE GENOMIC DNA]</scope>
    <source>
        <strain evidence="1">A17</strain>
        <strain evidence="2 3">cv. Jemalong A17</strain>
    </source>
</reference>
<evidence type="ECO:0000313" key="3">
    <source>
        <dbReference type="Proteomes" id="UP000002051"/>
    </source>
</evidence>
<proteinExistence type="predicted"/>
<protein>
    <submittedName>
        <fullName evidence="1 2">Uncharacterized protein</fullName>
    </submittedName>
</protein>
<dbReference type="HOGENOM" id="CLU_2625650_0_0_1"/>
<dbReference type="EMBL" id="CM001218">
    <property type="protein sequence ID" value="AES64126.1"/>
    <property type="molecule type" value="Genomic_DNA"/>
</dbReference>
<dbReference type="Proteomes" id="UP000002051">
    <property type="component" value="Chromosome 2"/>
</dbReference>
<name>G7IP41_MEDTR</name>
<dbReference type="AlphaFoldDB" id="G7IP41"/>
<evidence type="ECO:0000313" key="2">
    <source>
        <dbReference type="EnsemblPlants" id="AES64126"/>
    </source>
</evidence>